<feature type="region of interest" description="Disordered" evidence="1">
    <location>
        <begin position="39"/>
        <end position="67"/>
    </location>
</feature>
<keyword evidence="2" id="KW-0732">Signal</keyword>
<feature type="compositionally biased region" description="Basic and acidic residues" evidence="1">
    <location>
        <begin position="50"/>
        <end position="60"/>
    </location>
</feature>
<evidence type="ECO:0000256" key="1">
    <source>
        <dbReference type="SAM" id="MobiDB-lite"/>
    </source>
</evidence>
<organism evidence="3 4">
    <name type="scientific">Microvirga thermotolerans</name>
    <dbReference type="NCBI Taxonomy" id="2651334"/>
    <lineage>
        <taxon>Bacteria</taxon>
        <taxon>Pseudomonadati</taxon>
        <taxon>Pseudomonadota</taxon>
        <taxon>Alphaproteobacteria</taxon>
        <taxon>Hyphomicrobiales</taxon>
        <taxon>Methylobacteriaceae</taxon>
        <taxon>Microvirga</taxon>
    </lineage>
</organism>
<evidence type="ECO:0000313" key="4">
    <source>
        <dbReference type="Proteomes" id="UP000325614"/>
    </source>
</evidence>
<accession>A0A5P9JY60</accession>
<dbReference type="EMBL" id="CP045423">
    <property type="protein sequence ID" value="QFU16688.1"/>
    <property type="molecule type" value="Genomic_DNA"/>
</dbReference>
<evidence type="ECO:0000256" key="2">
    <source>
        <dbReference type="SAM" id="SignalP"/>
    </source>
</evidence>
<reference evidence="3 4" key="1">
    <citation type="submission" date="2019-10" db="EMBL/GenBank/DDBJ databases">
        <title>Isolation, Identification of Microvirga thermotolerans HR1, a novel thermophilic bacterium and Comparative Genomics of the genus Microvirga.</title>
        <authorList>
            <person name="Li J."/>
            <person name="Zhang W."/>
            <person name="Lin M."/>
            <person name="Wang J."/>
        </authorList>
    </citation>
    <scope>NUCLEOTIDE SEQUENCE [LARGE SCALE GENOMIC DNA]</scope>
    <source>
        <strain evidence="3 4">HR1</strain>
    </source>
</reference>
<protein>
    <recommendedName>
        <fullName evidence="5">Porin</fullName>
    </recommendedName>
</protein>
<evidence type="ECO:0008006" key="5">
    <source>
        <dbReference type="Google" id="ProtNLM"/>
    </source>
</evidence>
<dbReference type="Proteomes" id="UP000325614">
    <property type="component" value="Chromosome"/>
</dbReference>
<gene>
    <name evidence="3" type="ORF">GDR74_10855</name>
</gene>
<evidence type="ECO:0000313" key="3">
    <source>
        <dbReference type="EMBL" id="QFU16688.1"/>
    </source>
</evidence>
<dbReference type="KEGG" id="mico:GDR74_10855"/>
<feature type="chain" id="PRO_5024930205" description="Porin" evidence="2">
    <location>
        <begin position="24"/>
        <end position="89"/>
    </location>
</feature>
<feature type="signal peptide" evidence="2">
    <location>
        <begin position="1"/>
        <end position="23"/>
    </location>
</feature>
<sequence>MRRPSLAGAALVLVLVPAVQAFASECRMPKAPAGVELQVPPECRQPAAPERSRRESRESLAGEGGFVDLGNGTKVRIGGRVRAEVGVGP</sequence>
<dbReference type="RefSeq" id="WP_152586331.1">
    <property type="nucleotide sequence ID" value="NZ_CP045423.1"/>
</dbReference>
<proteinExistence type="predicted"/>
<keyword evidence="4" id="KW-1185">Reference proteome</keyword>
<dbReference type="AlphaFoldDB" id="A0A5P9JY60"/>
<name>A0A5P9JY60_9HYPH</name>